<comment type="pathway">
    <text evidence="1">Carbohydrate degradation; 2-deoxy-D-ribose 1-phosphate degradation; D-glyceraldehyde 3-phosphate and acetaldehyde from 2-deoxy-alpha-D-ribose 1-phosphate: step 2/2.</text>
</comment>
<dbReference type="PIRSF" id="PIRSF001357">
    <property type="entry name" value="DeoC"/>
    <property type="match status" value="1"/>
</dbReference>
<dbReference type="GO" id="GO:0009264">
    <property type="term" value="P:deoxyribonucleotide catabolic process"/>
    <property type="evidence" value="ECO:0007669"/>
    <property type="project" value="UniProtKB-UniRule"/>
</dbReference>
<dbReference type="PANTHER" id="PTHR10889">
    <property type="entry name" value="DEOXYRIBOSE-PHOSPHATE ALDOLASE"/>
    <property type="match status" value="1"/>
</dbReference>
<dbReference type="PANTHER" id="PTHR10889:SF3">
    <property type="entry name" value="DEOXYRIBOSE-PHOSPHATE ALDOLASE"/>
    <property type="match status" value="1"/>
</dbReference>
<dbReference type="Gene3D" id="3.20.20.70">
    <property type="entry name" value="Aldolase class I"/>
    <property type="match status" value="1"/>
</dbReference>
<dbReference type="OrthoDB" id="6579831at2"/>
<evidence type="ECO:0000256" key="6">
    <source>
        <dbReference type="ARBA" id="ARBA00048791"/>
    </source>
</evidence>
<dbReference type="InterPro" id="IPR011343">
    <property type="entry name" value="DeoC"/>
</dbReference>
<evidence type="ECO:0000256" key="4">
    <source>
        <dbReference type="ARBA" id="ARBA00023239"/>
    </source>
</evidence>
<dbReference type="Proteomes" id="UP000283077">
    <property type="component" value="Unassembled WGS sequence"/>
</dbReference>
<evidence type="ECO:0000256" key="1">
    <source>
        <dbReference type="ARBA" id="ARBA00004816"/>
    </source>
</evidence>
<dbReference type="SMART" id="SM01133">
    <property type="entry name" value="DeoC"/>
    <property type="match status" value="1"/>
</dbReference>
<dbReference type="EC" id="4.1.2.4" evidence="3 7"/>
<evidence type="ECO:0000256" key="5">
    <source>
        <dbReference type="ARBA" id="ARBA00023270"/>
    </source>
</evidence>
<keyword evidence="4 8" id="KW-0456">Lyase</keyword>
<comment type="similarity">
    <text evidence="2">Belongs to the DeoC/FbaB aldolase family. DeoC type 2 subfamily.</text>
</comment>
<comment type="caution">
    <text evidence="8">The sequence shown here is derived from an EMBL/GenBank/DDBJ whole genome shotgun (WGS) entry which is preliminary data.</text>
</comment>
<dbReference type="AlphaFoldDB" id="A0A437R317"/>
<sequence>MTNQLKLQQLIKLLDLTRLTDDDHAAAMDLWLQQQASAPHSPAAFCVYPQFLVQTQLFISQQAWPAKLATVVNFPAGDAAVDVVVSEIQSALALGADEIDCVLPYRQLLAGHSEQVKQFLAQVRQASGASCLKVIIESGELSTPQQIIKATELVIESGADFVKSSTGKVPIGITNEAARNMLTVIAAAGRPVGFKASGGVRTVAQALELVALYEQITGQLAKPELMRIGASTLFGEINQLLAATKA</sequence>
<evidence type="ECO:0000256" key="2">
    <source>
        <dbReference type="ARBA" id="ARBA00009473"/>
    </source>
</evidence>
<dbReference type="InterPro" id="IPR013785">
    <property type="entry name" value="Aldolase_TIM"/>
</dbReference>
<dbReference type="RefSeq" id="WP_127697549.1">
    <property type="nucleotide sequence ID" value="NZ_SACS01000002.1"/>
</dbReference>
<evidence type="ECO:0000313" key="8">
    <source>
        <dbReference type="EMBL" id="RVU41164.1"/>
    </source>
</evidence>
<keyword evidence="5" id="KW-0704">Schiff base</keyword>
<dbReference type="GO" id="GO:0005737">
    <property type="term" value="C:cytoplasm"/>
    <property type="evidence" value="ECO:0007669"/>
    <property type="project" value="InterPro"/>
</dbReference>
<dbReference type="EMBL" id="SACS01000002">
    <property type="protein sequence ID" value="RVU41164.1"/>
    <property type="molecule type" value="Genomic_DNA"/>
</dbReference>
<dbReference type="GO" id="GO:0016052">
    <property type="term" value="P:carbohydrate catabolic process"/>
    <property type="evidence" value="ECO:0007669"/>
    <property type="project" value="TreeGrafter"/>
</dbReference>
<evidence type="ECO:0000256" key="7">
    <source>
        <dbReference type="NCBIfam" id="TIGR00126"/>
    </source>
</evidence>
<evidence type="ECO:0000313" key="9">
    <source>
        <dbReference type="Proteomes" id="UP000283077"/>
    </source>
</evidence>
<protein>
    <recommendedName>
        <fullName evidence="3 7">Deoxyribose-phosphate aldolase</fullName>
        <ecNumber evidence="3 7">4.1.2.4</ecNumber>
    </recommendedName>
</protein>
<organism evidence="8 9">
    <name type="scientific">Rheinheimera riviphila</name>
    <dbReference type="NCBI Taxonomy" id="1834037"/>
    <lineage>
        <taxon>Bacteria</taxon>
        <taxon>Pseudomonadati</taxon>
        <taxon>Pseudomonadota</taxon>
        <taxon>Gammaproteobacteria</taxon>
        <taxon>Chromatiales</taxon>
        <taxon>Chromatiaceae</taxon>
        <taxon>Rheinheimera</taxon>
    </lineage>
</organism>
<dbReference type="SUPFAM" id="SSF51569">
    <property type="entry name" value="Aldolase"/>
    <property type="match status" value="1"/>
</dbReference>
<keyword evidence="9" id="KW-1185">Reference proteome</keyword>
<reference evidence="8 9" key="1">
    <citation type="submission" date="2019-01" db="EMBL/GenBank/DDBJ databases">
        <authorList>
            <person name="Chen W.-M."/>
        </authorList>
    </citation>
    <scope>NUCLEOTIDE SEQUENCE [LARGE SCALE GENOMIC DNA]</scope>
    <source>
        <strain evidence="8 9">KYPC3</strain>
    </source>
</reference>
<dbReference type="InterPro" id="IPR002915">
    <property type="entry name" value="DeoC/FbaB/LacD_aldolase"/>
</dbReference>
<name>A0A437R317_9GAMM</name>
<dbReference type="GO" id="GO:0004139">
    <property type="term" value="F:deoxyribose-phosphate aldolase activity"/>
    <property type="evidence" value="ECO:0007669"/>
    <property type="project" value="UniProtKB-UniRule"/>
</dbReference>
<accession>A0A437R317</accession>
<comment type="catalytic activity">
    <reaction evidence="6">
        <text>2-deoxy-D-ribose 5-phosphate = D-glyceraldehyde 3-phosphate + acetaldehyde</text>
        <dbReference type="Rhea" id="RHEA:12821"/>
        <dbReference type="ChEBI" id="CHEBI:15343"/>
        <dbReference type="ChEBI" id="CHEBI:59776"/>
        <dbReference type="ChEBI" id="CHEBI:62877"/>
        <dbReference type="EC" id="4.1.2.4"/>
    </reaction>
</comment>
<proteinExistence type="inferred from homology"/>
<gene>
    <name evidence="8" type="primary">deoC</name>
    <name evidence="8" type="ORF">EOE67_02890</name>
</gene>
<evidence type="ECO:0000256" key="3">
    <source>
        <dbReference type="ARBA" id="ARBA00012515"/>
    </source>
</evidence>
<dbReference type="NCBIfam" id="TIGR00126">
    <property type="entry name" value="deoC"/>
    <property type="match status" value="1"/>
</dbReference>
<dbReference type="Pfam" id="PF01791">
    <property type="entry name" value="DeoC"/>
    <property type="match status" value="1"/>
</dbReference>